<proteinExistence type="predicted"/>
<reference evidence="1 2" key="1">
    <citation type="submission" date="2020-09" db="EMBL/GenBank/DDBJ databases">
        <title>De no assembly of potato wild relative species, Solanum commersonii.</title>
        <authorList>
            <person name="Cho K."/>
        </authorList>
    </citation>
    <scope>NUCLEOTIDE SEQUENCE [LARGE SCALE GENOMIC DNA]</scope>
    <source>
        <strain evidence="1">LZ3.2</strain>
        <tissue evidence="1">Leaf</tissue>
    </source>
</reference>
<dbReference type="EMBL" id="JACXVP010000002">
    <property type="protein sequence ID" value="KAG5621448.1"/>
    <property type="molecule type" value="Genomic_DNA"/>
</dbReference>
<dbReference type="Proteomes" id="UP000824120">
    <property type="component" value="Chromosome 2"/>
</dbReference>
<keyword evidence="2" id="KW-1185">Reference proteome</keyword>
<evidence type="ECO:0000313" key="2">
    <source>
        <dbReference type="Proteomes" id="UP000824120"/>
    </source>
</evidence>
<name>A0A9J6AAF8_SOLCO</name>
<accession>A0A9J6AAF8</accession>
<evidence type="ECO:0000313" key="1">
    <source>
        <dbReference type="EMBL" id="KAG5621448.1"/>
    </source>
</evidence>
<dbReference type="AlphaFoldDB" id="A0A9J6AAF8"/>
<organism evidence="1 2">
    <name type="scientific">Solanum commersonii</name>
    <name type="common">Commerson's wild potato</name>
    <name type="synonym">Commerson's nightshade</name>
    <dbReference type="NCBI Taxonomy" id="4109"/>
    <lineage>
        <taxon>Eukaryota</taxon>
        <taxon>Viridiplantae</taxon>
        <taxon>Streptophyta</taxon>
        <taxon>Embryophyta</taxon>
        <taxon>Tracheophyta</taxon>
        <taxon>Spermatophyta</taxon>
        <taxon>Magnoliopsida</taxon>
        <taxon>eudicotyledons</taxon>
        <taxon>Gunneridae</taxon>
        <taxon>Pentapetalae</taxon>
        <taxon>asterids</taxon>
        <taxon>lamiids</taxon>
        <taxon>Solanales</taxon>
        <taxon>Solanaceae</taxon>
        <taxon>Solanoideae</taxon>
        <taxon>Solaneae</taxon>
        <taxon>Solanum</taxon>
    </lineage>
</organism>
<sequence>MSKASTVVKLIDIDKATQIKSISNTARVEEIVYDNLHLYSNYCKHQGHDEGNCRLILKRNQNNKQIDNTIEVALKDTSDDIEKYQGDAIEILNEKRRVVGIDQSRATALD</sequence>
<gene>
    <name evidence="1" type="ORF">H5410_006666</name>
</gene>
<protein>
    <submittedName>
        <fullName evidence="1">Uncharacterized protein</fullName>
    </submittedName>
</protein>
<comment type="caution">
    <text evidence="1">The sequence shown here is derived from an EMBL/GenBank/DDBJ whole genome shotgun (WGS) entry which is preliminary data.</text>
</comment>
<dbReference type="OrthoDB" id="1835360at2759"/>